<dbReference type="GO" id="GO:0000981">
    <property type="term" value="F:DNA-binding transcription factor activity, RNA polymerase II-specific"/>
    <property type="evidence" value="ECO:0007669"/>
    <property type="project" value="InterPro"/>
</dbReference>
<dbReference type="PANTHER" id="PTHR47171:SF3">
    <property type="entry name" value="FARA-RELATED"/>
    <property type="match status" value="1"/>
</dbReference>
<keyword evidence="8" id="KW-0812">Transmembrane</keyword>
<dbReference type="InterPro" id="IPR001138">
    <property type="entry name" value="Zn2Cys6_DnaBD"/>
</dbReference>
<feature type="domain" description="Zn(2)-C6 fungal-type" evidence="9">
    <location>
        <begin position="11"/>
        <end position="40"/>
    </location>
</feature>
<organism evidence="10 11">
    <name type="scientific">Penicillium cosmopolitanum</name>
    <dbReference type="NCBI Taxonomy" id="1131564"/>
    <lineage>
        <taxon>Eukaryota</taxon>
        <taxon>Fungi</taxon>
        <taxon>Dikarya</taxon>
        <taxon>Ascomycota</taxon>
        <taxon>Pezizomycotina</taxon>
        <taxon>Eurotiomycetes</taxon>
        <taxon>Eurotiomycetidae</taxon>
        <taxon>Eurotiales</taxon>
        <taxon>Aspergillaceae</taxon>
        <taxon>Penicillium</taxon>
    </lineage>
</organism>
<dbReference type="Proteomes" id="UP001147747">
    <property type="component" value="Unassembled WGS sequence"/>
</dbReference>
<dbReference type="GO" id="GO:0003677">
    <property type="term" value="F:DNA binding"/>
    <property type="evidence" value="ECO:0007669"/>
    <property type="project" value="UniProtKB-KW"/>
</dbReference>
<dbReference type="PROSITE" id="PS50048">
    <property type="entry name" value="ZN2_CY6_FUNGAL_2"/>
    <property type="match status" value="1"/>
</dbReference>
<dbReference type="Pfam" id="PF00172">
    <property type="entry name" value="Zn_clus"/>
    <property type="match status" value="1"/>
</dbReference>
<keyword evidence="8" id="KW-1133">Transmembrane helix</keyword>
<evidence type="ECO:0000259" key="9">
    <source>
        <dbReference type="PROSITE" id="PS50048"/>
    </source>
</evidence>
<evidence type="ECO:0000256" key="6">
    <source>
        <dbReference type="ARBA" id="ARBA00023242"/>
    </source>
</evidence>
<sequence>MAGSRPSVKVACTACHDRRVKCDRSEGVSCSNCRIARRHCGPIISRRGRIRKRKLPLIPTKGGFSSSAQENARNEHHPGSYASGPPNSHYPEEQQQEPCFPAQGPNGKTPYIGDSSNLNYLVQQFGNPFGGTTDIGPLEDRLQGAMLARLGKSTEQEIKRVHSNTNERLQQEGAFDLPPPEISEKLLNAYFFHSLASLPVIDRSRLLESINQGTASNLLLNAIYLASTIYCLDETIADAGFVSRYVASLTFYRRAKSLYDAGYENDAVATIQATFLMCYWWSGILEPKDPWYWLGISVGMAQALGMHQEKSYMRLSEKDRRIWRRLWWTIYAMDVNLSMLLDRPPRVQGRLYNVKPLAEDDFEQPTDSADQETFGETLNAANRFTINAVQLARIGIGVLIPTSRLAILVDQFYTIKFDEANSHSQDVCLNQISRWPSSLPAELQNVSMNSSPWAMITNLLYQEYQLLLHRSNPRFSHNTGPGTPTFEICTQMFHILEFVVANDLIYPAAASIVAPVLSILSIHIVNIYRGNAGIKMISENRARFCMVILEKLLDRFPVVASFYPIYEALLKRYAVDVPAYDEKTKTGPAVSETGHPSDGMAGLPVEECGAENIEESSSSLLQDHTSAIFPFPLPFGNLFEDFLLSSPPPES</sequence>
<reference evidence="10" key="2">
    <citation type="journal article" date="2023" name="IMA Fungus">
        <title>Comparative genomic study of the Penicillium genus elucidates a diverse pangenome and 15 lateral gene transfer events.</title>
        <authorList>
            <person name="Petersen C."/>
            <person name="Sorensen T."/>
            <person name="Nielsen M.R."/>
            <person name="Sondergaard T.E."/>
            <person name="Sorensen J.L."/>
            <person name="Fitzpatrick D.A."/>
            <person name="Frisvad J.C."/>
            <person name="Nielsen K.L."/>
        </authorList>
    </citation>
    <scope>NUCLEOTIDE SEQUENCE</scope>
    <source>
        <strain evidence="10">IBT 29677</strain>
    </source>
</reference>
<evidence type="ECO:0000256" key="3">
    <source>
        <dbReference type="ARBA" id="ARBA00023015"/>
    </source>
</evidence>
<dbReference type="AlphaFoldDB" id="A0A9W9VBT6"/>
<keyword evidence="8" id="KW-0472">Membrane</keyword>
<dbReference type="CDD" id="cd12148">
    <property type="entry name" value="fungal_TF_MHR"/>
    <property type="match status" value="1"/>
</dbReference>
<dbReference type="PROSITE" id="PS00463">
    <property type="entry name" value="ZN2_CY6_FUNGAL_1"/>
    <property type="match status" value="1"/>
</dbReference>
<keyword evidence="6" id="KW-0539">Nucleus</keyword>
<evidence type="ECO:0000256" key="2">
    <source>
        <dbReference type="ARBA" id="ARBA00022833"/>
    </source>
</evidence>
<dbReference type="EMBL" id="JAPZBU010000012">
    <property type="protein sequence ID" value="KAJ5376212.1"/>
    <property type="molecule type" value="Genomic_DNA"/>
</dbReference>
<gene>
    <name evidence="10" type="ORF">N7509_013098</name>
</gene>
<proteinExistence type="predicted"/>
<dbReference type="InterPro" id="IPR036864">
    <property type="entry name" value="Zn2-C6_fun-type_DNA-bd_sf"/>
</dbReference>
<dbReference type="SUPFAM" id="SSF57701">
    <property type="entry name" value="Zn2/Cys6 DNA-binding domain"/>
    <property type="match status" value="1"/>
</dbReference>
<keyword evidence="3" id="KW-0805">Transcription regulation</keyword>
<accession>A0A9W9VBT6</accession>
<keyword evidence="4" id="KW-0238">DNA-binding</keyword>
<dbReference type="SMART" id="SM00066">
    <property type="entry name" value="GAL4"/>
    <property type="match status" value="1"/>
</dbReference>
<dbReference type="PANTHER" id="PTHR47171">
    <property type="entry name" value="FARA-RELATED"/>
    <property type="match status" value="1"/>
</dbReference>
<protein>
    <submittedName>
        <fullName evidence="10">Transcriptional regulator family: Fungal Specific TF</fullName>
    </submittedName>
</protein>
<reference evidence="10" key="1">
    <citation type="submission" date="2022-12" db="EMBL/GenBank/DDBJ databases">
        <authorList>
            <person name="Petersen C."/>
        </authorList>
    </citation>
    <scope>NUCLEOTIDE SEQUENCE</scope>
    <source>
        <strain evidence="10">IBT 29677</strain>
    </source>
</reference>
<keyword evidence="1" id="KW-0479">Metal-binding</keyword>
<evidence type="ECO:0000256" key="7">
    <source>
        <dbReference type="SAM" id="MobiDB-lite"/>
    </source>
</evidence>
<dbReference type="Pfam" id="PF04082">
    <property type="entry name" value="Fungal_trans"/>
    <property type="match status" value="1"/>
</dbReference>
<evidence type="ECO:0000256" key="8">
    <source>
        <dbReference type="SAM" id="Phobius"/>
    </source>
</evidence>
<feature type="transmembrane region" description="Helical" evidence="8">
    <location>
        <begin position="504"/>
        <end position="528"/>
    </location>
</feature>
<evidence type="ECO:0000313" key="10">
    <source>
        <dbReference type="EMBL" id="KAJ5376212.1"/>
    </source>
</evidence>
<dbReference type="GO" id="GO:0008270">
    <property type="term" value="F:zinc ion binding"/>
    <property type="evidence" value="ECO:0007669"/>
    <property type="project" value="InterPro"/>
</dbReference>
<dbReference type="CDD" id="cd00067">
    <property type="entry name" value="GAL4"/>
    <property type="match status" value="1"/>
</dbReference>
<dbReference type="InterPro" id="IPR007219">
    <property type="entry name" value="XnlR_reg_dom"/>
</dbReference>
<dbReference type="InterPro" id="IPR052073">
    <property type="entry name" value="Amide_Lactam_Regulators"/>
</dbReference>
<dbReference type="GO" id="GO:0006351">
    <property type="term" value="P:DNA-templated transcription"/>
    <property type="evidence" value="ECO:0007669"/>
    <property type="project" value="InterPro"/>
</dbReference>
<dbReference type="SMART" id="SM00906">
    <property type="entry name" value="Fungal_trans"/>
    <property type="match status" value="1"/>
</dbReference>
<evidence type="ECO:0000256" key="5">
    <source>
        <dbReference type="ARBA" id="ARBA00023163"/>
    </source>
</evidence>
<dbReference type="OrthoDB" id="5121955at2759"/>
<dbReference type="RefSeq" id="XP_056481242.1">
    <property type="nucleotide sequence ID" value="XM_056637735.1"/>
</dbReference>
<keyword evidence="11" id="KW-1185">Reference proteome</keyword>
<feature type="region of interest" description="Disordered" evidence="7">
    <location>
        <begin position="58"/>
        <end position="104"/>
    </location>
</feature>
<evidence type="ECO:0000313" key="11">
    <source>
        <dbReference type="Proteomes" id="UP001147747"/>
    </source>
</evidence>
<name>A0A9W9VBT6_9EURO</name>
<keyword evidence="2" id="KW-0862">Zinc</keyword>
<evidence type="ECO:0000256" key="1">
    <source>
        <dbReference type="ARBA" id="ARBA00022723"/>
    </source>
</evidence>
<dbReference type="GeneID" id="81376715"/>
<comment type="caution">
    <text evidence="10">The sequence shown here is derived from an EMBL/GenBank/DDBJ whole genome shotgun (WGS) entry which is preliminary data.</text>
</comment>
<keyword evidence="5" id="KW-0804">Transcription</keyword>
<evidence type="ECO:0000256" key="4">
    <source>
        <dbReference type="ARBA" id="ARBA00023125"/>
    </source>
</evidence>